<dbReference type="PROSITE" id="PS51257">
    <property type="entry name" value="PROKAR_LIPOPROTEIN"/>
    <property type="match status" value="1"/>
</dbReference>
<organism evidence="2 3">
    <name type="scientific">Monoraphidium neglectum</name>
    <dbReference type="NCBI Taxonomy" id="145388"/>
    <lineage>
        <taxon>Eukaryota</taxon>
        <taxon>Viridiplantae</taxon>
        <taxon>Chlorophyta</taxon>
        <taxon>core chlorophytes</taxon>
        <taxon>Chlorophyceae</taxon>
        <taxon>CS clade</taxon>
        <taxon>Sphaeropleales</taxon>
        <taxon>Selenastraceae</taxon>
        <taxon>Monoraphidium</taxon>
    </lineage>
</organism>
<sequence>MFALRAAAGLIHDWASANLDRVFWVFALYTAASCGILSLAKRLAKRLARVPLLPPPSTLRRWARRLRPRRRGAGAAAAAGVEALQECVEGFANRGLGGGKDPCDAWLRPLEGPVCFAADHLLPTQARSAGGSGGAGRAGAGRRGGGGLRAVCAGARAFGCVQQPRWRGHEGLSTAKQPGARSPHASP</sequence>
<evidence type="ECO:0000256" key="1">
    <source>
        <dbReference type="SAM" id="Phobius"/>
    </source>
</evidence>
<dbReference type="AlphaFoldDB" id="A0A0D2MDA7"/>
<proteinExistence type="predicted"/>
<keyword evidence="1" id="KW-0812">Transmembrane</keyword>
<dbReference type="EMBL" id="KK104969">
    <property type="protein sequence ID" value="KIY93190.1"/>
    <property type="molecule type" value="Genomic_DNA"/>
</dbReference>
<keyword evidence="1" id="KW-1133">Transmembrane helix</keyword>
<dbReference type="GeneID" id="25732366"/>
<evidence type="ECO:0000313" key="3">
    <source>
        <dbReference type="Proteomes" id="UP000054498"/>
    </source>
</evidence>
<accession>A0A0D2MDA7</accession>
<protein>
    <submittedName>
        <fullName evidence="2">Uncharacterized protein</fullName>
    </submittedName>
</protein>
<gene>
    <name evidence="2" type="ORF">MNEG_14771</name>
</gene>
<dbReference type="RefSeq" id="XP_013892210.1">
    <property type="nucleotide sequence ID" value="XM_014036756.1"/>
</dbReference>
<name>A0A0D2MDA7_9CHLO</name>
<evidence type="ECO:0000313" key="2">
    <source>
        <dbReference type="EMBL" id="KIY93190.1"/>
    </source>
</evidence>
<feature type="transmembrane region" description="Helical" evidence="1">
    <location>
        <begin position="22"/>
        <end position="40"/>
    </location>
</feature>
<dbReference type="Proteomes" id="UP000054498">
    <property type="component" value="Unassembled WGS sequence"/>
</dbReference>
<keyword evidence="3" id="KW-1185">Reference proteome</keyword>
<dbReference type="KEGG" id="mng:MNEG_14771"/>
<keyword evidence="1" id="KW-0472">Membrane</keyword>
<reference evidence="2 3" key="1">
    <citation type="journal article" date="2013" name="BMC Genomics">
        <title>Reconstruction of the lipid metabolism for the microalga Monoraphidium neglectum from its genome sequence reveals characteristics suitable for biofuel production.</title>
        <authorList>
            <person name="Bogen C."/>
            <person name="Al-Dilaimi A."/>
            <person name="Albersmeier A."/>
            <person name="Wichmann J."/>
            <person name="Grundmann M."/>
            <person name="Rupp O."/>
            <person name="Lauersen K.J."/>
            <person name="Blifernez-Klassen O."/>
            <person name="Kalinowski J."/>
            <person name="Goesmann A."/>
            <person name="Mussgnug J.H."/>
            <person name="Kruse O."/>
        </authorList>
    </citation>
    <scope>NUCLEOTIDE SEQUENCE [LARGE SCALE GENOMIC DNA]</scope>
    <source>
        <strain evidence="2 3">SAG 48.87</strain>
    </source>
</reference>